<evidence type="ECO:0000313" key="7">
    <source>
        <dbReference type="EMBL" id="PRR82144.1"/>
    </source>
</evidence>
<dbReference type="PANTHER" id="PTHR30028">
    <property type="entry name" value="UPF0014 INNER MEMBRANE PROTEIN YBBM-RELATED"/>
    <property type="match status" value="1"/>
</dbReference>
<dbReference type="PANTHER" id="PTHR30028:SF0">
    <property type="entry name" value="PROTEIN ALUMINUM SENSITIVE 3"/>
    <property type="match status" value="1"/>
</dbReference>
<dbReference type="OrthoDB" id="9791807at2"/>
<accession>A0A2T0BE60</accession>
<keyword evidence="8" id="KW-1185">Reference proteome</keyword>
<reference evidence="7 8" key="1">
    <citation type="submission" date="2018-03" db="EMBL/GenBank/DDBJ databases">
        <title>Genome sequence of Clostridium vincentii DSM 10228.</title>
        <authorList>
            <person name="Poehlein A."/>
            <person name="Daniel R."/>
        </authorList>
    </citation>
    <scope>NUCLEOTIDE SEQUENCE [LARGE SCALE GENOMIC DNA]</scope>
    <source>
        <strain evidence="7 8">DSM 10228</strain>
    </source>
</reference>
<feature type="transmembrane region" description="Helical" evidence="6">
    <location>
        <begin position="214"/>
        <end position="236"/>
    </location>
</feature>
<dbReference type="EMBL" id="PVXQ01000019">
    <property type="protein sequence ID" value="PRR82144.1"/>
    <property type="molecule type" value="Genomic_DNA"/>
</dbReference>
<protein>
    <recommendedName>
        <fullName evidence="9">Iron export permease protein FetB</fullName>
    </recommendedName>
</protein>
<feature type="transmembrane region" description="Helical" evidence="6">
    <location>
        <begin position="86"/>
        <end position="106"/>
    </location>
</feature>
<comment type="similarity">
    <text evidence="2">Belongs to the UPF0014 family.</text>
</comment>
<dbReference type="AlphaFoldDB" id="A0A2T0BE60"/>
<evidence type="ECO:0008006" key="9">
    <source>
        <dbReference type="Google" id="ProtNLM"/>
    </source>
</evidence>
<evidence type="ECO:0000313" key="8">
    <source>
        <dbReference type="Proteomes" id="UP000239471"/>
    </source>
</evidence>
<name>A0A2T0BE60_9CLOT</name>
<dbReference type="InterPro" id="IPR005226">
    <property type="entry name" value="UPF0014_fam"/>
</dbReference>
<evidence type="ECO:0000256" key="1">
    <source>
        <dbReference type="ARBA" id="ARBA00004141"/>
    </source>
</evidence>
<comment type="subcellular location">
    <subcellularLocation>
        <location evidence="1">Membrane</location>
        <topology evidence="1">Multi-pass membrane protein</topology>
    </subcellularLocation>
</comment>
<organism evidence="7 8">
    <name type="scientific">Clostridium vincentii</name>
    <dbReference type="NCBI Taxonomy" id="52704"/>
    <lineage>
        <taxon>Bacteria</taxon>
        <taxon>Bacillati</taxon>
        <taxon>Bacillota</taxon>
        <taxon>Clostridia</taxon>
        <taxon>Eubacteriales</taxon>
        <taxon>Clostridiaceae</taxon>
        <taxon>Clostridium</taxon>
    </lineage>
</organism>
<proteinExistence type="inferred from homology"/>
<feature type="transmembrane region" description="Helical" evidence="6">
    <location>
        <begin position="187"/>
        <end position="208"/>
    </location>
</feature>
<dbReference type="RefSeq" id="WP_106059916.1">
    <property type="nucleotide sequence ID" value="NZ_PVXQ01000019.1"/>
</dbReference>
<feature type="transmembrane region" description="Helical" evidence="6">
    <location>
        <begin position="118"/>
        <end position="137"/>
    </location>
</feature>
<keyword evidence="5 6" id="KW-0472">Membrane</keyword>
<evidence type="ECO:0000256" key="5">
    <source>
        <dbReference type="ARBA" id="ARBA00023136"/>
    </source>
</evidence>
<feature type="transmembrane region" description="Helical" evidence="6">
    <location>
        <begin position="6"/>
        <end position="24"/>
    </location>
</feature>
<evidence type="ECO:0000256" key="3">
    <source>
        <dbReference type="ARBA" id="ARBA00022692"/>
    </source>
</evidence>
<comment type="caution">
    <text evidence="7">The sequence shown here is derived from an EMBL/GenBank/DDBJ whole genome shotgun (WGS) entry which is preliminary data.</text>
</comment>
<evidence type="ECO:0000256" key="2">
    <source>
        <dbReference type="ARBA" id="ARBA00005268"/>
    </source>
</evidence>
<keyword evidence="3 6" id="KW-0812">Transmembrane</keyword>
<dbReference type="Pfam" id="PF03649">
    <property type="entry name" value="UPF0014"/>
    <property type="match status" value="1"/>
</dbReference>
<feature type="transmembrane region" description="Helical" evidence="6">
    <location>
        <begin position="55"/>
        <end position="74"/>
    </location>
</feature>
<keyword evidence="4 6" id="KW-1133">Transmembrane helix</keyword>
<evidence type="ECO:0000256" key="4">
    <source>
        <dbReference type="ARBA" id="ARBA00022989"/>
    </source>
</evidence>
<dbReference type="Proteomes" id="UP000239471">
    <property type="component" value="Unassembled WGS sequence"/>
</dbReference>
<dbReference type="GO" id="GO:0005886">
    <property type="term" value="C:plasma membrane"/>
    <property type="evidence" value="ECO:0007669"/>
    <property type="project" value="TreeGrafter"/>
</dbReference>
<evidence type="ECO:0000256" key="6">
    <source>
        <dbReference type="SAM" id="Phobius"/>
    </source>
</evidence>
<gene>
    <name evidence="7" type="ORF">CLVI_19440</name>
</gene>
<sequence length="253" mass="27481">MDTRSLIIASTLIIIPIFISYKEHLALEKEIIISVLRAVIQLAIVGYILERIFGLENPIFTLLIVLIMIVNAAVNTKKRGEGIKNVVKISFISILLGTSVTMSVLVVSGALNFVANEIVPVAGMVVSNAMVAIGISYRNLNNSFKNRREEVEVKLSLGADIKEAASGILRESIKIAIIPTIDSAKTLGIVSLPGMMTGLILAGASPLMAIKFQIMVTFMIISSSSIATMMATYLSYRAFFNERKQLKNCSISK</sequence>